<keyword evidence="1" id="KW-0175">Coiled coil</keyword>
<accession>A0ABD8B7I7</accession>
<feature type="domain" description="Bacteriophage tail tape measure N-terminal" evidence="2">
    <location>
        <begin position="117"/>
        <end position="316"/>
    </location>
</feature>
<dbReference type="KEGG" id="ckh:LVJ77_12715"/>
<evidence type="ECO:0000259" key="3">
    <source>
        <dbReference type="Pfam" id="PF09718"/>
    </source>
</evidence>
<name>A0ABD8B7I7_9NEIS</name>
<reference evidence="4 5" key="1">
    <citation type="journal article" date="2022" name="Res Sq">
        <title>Evolution of multicellular longitudinally dividing oral cavity symbionts (Neisseriaceae).</title>
        <authorList>
            <person name="Nyongesa S."/>
            <person name="Weber P."/>
            <person name="Bernet E."/>
            <person name="Pullido F."/>
            <person name="Nieckarz M."/>
            <person name="Delaby M."/>
            <person name="Nieves C."/>
            <person name="Viehboeck T."/>
            <person name="Krause N."/>
            <person name="Rivera-Millot A."/>
            <person name="Nakamura A."/>
            <person name="Vischer N."/>
            <person name="VanNieuwenhze M."/>
            <person name="Brun Y."/>
            <person name="Cava F."/>
            <person name="Bulgheresi S."/>
            <person name="Veyrier F."/>
        </authorList>
    </citation>
    <scope>NUCLEOTIDE SEQUENCE [LARGE SCALE GENOMIC DNA]</scope>
    <source>
        <strain evidence="4 5">17694</strain>
    </source>
</reference>
<dbReference type="InterPro" id="IPR006431">
    <property type="entry name" value="Phage_tape_meas_C"/>
</dbReference>
<sequence length="1131" mass="122750">MANESIVRIGADVGGLQQGLQQGERSLQHFGQTAEQTGNRAAGSLNRTGEAAARNAQSQERAARSIERTLQRQIALLEAGERGSRQYYESLARQRGLNAARFEPMLQQLDRARKLTHQNTISIGQYNAALRTVPMQMTDIVTQLAGGQNPFLILLQQGGQLRDSFGGFKNMFRGIASTISPFKLAVGGGAAAVGGLAYAMYQGGKESRAYQNALTLAGDTAGITSGRLQQMAESVGRSTGNWAQAREAALEFSKIGNIAAEDYTRFGESVTLMSEATGRSVADLVGEYKKIGDDPVKAVVELSGKYKSMTAEVYAQAAALKEQGREQEAVRLIQQKYADESADMARKVTENLGLIESAWKKIGDTASWVWQEMKSIGAEPTLEKQLALLEHEIKLEENRPFPNPNILSRLYQQRAETARQKERADFAAERKQQKAQAEKDGVTAMDALRRGAEAALPTVQKLRKELSVVDENLAKVRATGNKQAIAQAEADAKIQKADIQARLAEAQERAKKSAFRETRGSRFAFPTTAAGLRLKAGAEAGGKAHGGTYAMAHAFQKLLGNNMIRFGAINDRYHIGKASKHNQGLAFDATPAAHLSAAQRAAVPKQIKAYLQELGFADGKDFRIKFEKSGQRNKNGTVSTGDHWHFQSQNALSAARFARGADGQAKAFASMGLYKDLAAPKKSDYEQYTETFADKLRRLKLESELRAKNPFGSIENELALRSRREYGTWTAEQQQGELAKARAADQEATQAKLTALAQEHLATQQKKLDLVGKTTEAERLQYELESGSLKHLLPEAKAQLLTLQQQIDARQKQFEADKQASELIDKLAQQTQNSFNQKLFELSLAGKTKDEIAKLTLAREYDMHIMQAIAAGASAEYVDGLRQQKDAAEQARRVLAEKQAVYDKDWLGGINDGVSQYMARFGTMREQVTGLVADSAGRMSDALADFVATGKTDFRSFAQSVLQDISKMTVKMAVFNAMKYAGQSMAGQGGWVGALGRAMSGGYSRGGYTGDGGKYEPAGIVHKGEYVLSQENVRQLGGVAAIEGLLHRAKGYAGGGAVGVPPSPALFRRQSAAAGVQIAVTVHVHGGDGDTETQARKGVEAAIPKLIESLVKQGIANECRPNGVIYQTVRA</sequence>
<evidence type="ECO:0000313" key="5">
    <source>
        <dbReference type="Proteomes" id="UP000831534"/>
    </source>
</evidence>
<dbReference type="Pfam" id="PF09718">
    <property type="entry name" value="Tape_meas_lam_C"/>
    <property type="match status" value="1"/>
</dbReference>
<evidence type="ECO:0000256" key="1">
    <source>
        <dbReference type="SAM" id="Coils"/>
    </source>
</evidence>
<dbReference type="EMBL" id="CP091521">
    <property type="protein sequence ID" value="XHH49960.1"/>
    <property type="molecule type" value="Genomic_DNA"/>
</dbReference>
<dbReference type="RefSeq" id="WP_051255482.1">
    <property type="nucleotide sequence ID" value="NZ_CP091521.1"/>
</dbReference>
<dbReference type="AlphaFoldDB" id="A0ABD8B7I7"/>
<gene>
    <name evidence="4" type="ORF">LVJ77_12715</name>
</gene>
<dbReference type="Proteomes" id="UP000831534">
    <property type="component" value="Chromosome"/>
</dbReference>
<evidence type="ECO:0000259" key="2">
    <source>
        <dbReference type="Pfam" id="PF06791"/>
    </source>
</evidence>
<proteinExistence type="predicted"/>
<dbReference type="Pfam" id="PF06791">
    <property type="entry name" value="TMP_2"/>
    <property type="match status" value="1"/>
</dbReference>
<feature type="coiled-coil region" evidence="1">
    <location>
        <begin position="459"/>
        <end position="509"/>
    </location>
</feature>
<protein>
    <submittedName>
        <fullName evidence="4">Phage tail length tape measure family protein</fullName>
    </submittedName>
</protein>
<organism evidence="4 5">
    <name type="scientific">Conchiformibius kuhniae</name>
    <dbReference type="NCBI Taxonomy" id="211502"/>
    <lineage>
        <taxon>Bacteria</taxon>
        <taxon>Pseudomonadati</taxon>
        <taxon>Pseudomonadota</taxon>
        <taxon>Betaproteobacteria</taxon>
        <taxon>Neisseriales</taxon>
        <taxon>Neisseriaceae</taxon>
        <taxon>Conchiformibius</taxon>
    </lineage>
</organism>
<keyword evidence="5" id="KW-1185">Reference proteome</keyword>
<feature type="domain" description="Bacteriophage tail tape measure C-terminal" evidence="3">
    <location>
        <begin position="904"/>
        <end position="977"/>
    </location>
</feature>
<dbReference type="InterPro" id="IPR009628">
    <property type="entry name" value="Phage_tape_measure_N"/>
</dbReference>
<evidence type="ECO:0000313" key="4">
    <source>
        <dbReference type="EMBL" id="XHH49960.1"/>
    </source>
</evidence>